<dbReference type="EMBL" id="ASPP01003500">
    <property type="protein sequence ID" value="ETO33304.1"/>
    <property type="molecule type" value="Genomic_DNA"/>
</dbReference>
<reference evidence="4 5" key="1">
    <citation type="journal article" date="2013" name="Curr. Biol.">
        <title>The Genome of the Foraminiferan Reticulomyxa filosa.</title>
        <authorList>
            <person name="Glockner G."/>
            <person name="Hulsmann N."/>
            <person name="Schleicher M."/>
            <person name="Noegel A.A."/>
            <person name="Eichinger L."/>
            <person name="Gallinger C."/>
            <person name="Pawlowski J."/>
            <person name="Sierra R."/>
            <person name="Euteneuer U."/>
            <person name="Pillet L."/>
            <person name="Moustafa A."/>
            <person name="Platzer M."/>
            <person name="Groth M."/>
            <person name="Szafranski K."/>
            <person name="Schliwa M."/>
        </authorList>
    </citation>
    <scope>NUCLEOTIDE SEQUENCE [LARGE SCALE GENOMIC DNA]</scope>
</reference>
<evidence type="ECO:0000256" key="2">
    <source>
        <dbReference type="ARBA" id="ARBA00022737"/>
    </source>
</evidence>
<feature type="repeat" description="WD" evidence="3">
    <location>
        <begin position="131"/>
        <end position="175"/>
    </location>
</feature>
<accession>X6P5D1</accession>
<protein>
    <submittedName>
        <fullName evidence="4">Uncharacterized protein</fullName>
    </submittedName>
</protein>
<dbReference type="PROSITE" id="PS00678">
    <property type="entry name" value="WD_REPEATS_1"/>
    <property type="match status" value="5"/>
</dbReference>
<keyword evidence="5" id="KW-1185">Reference proteome</keyword>
<evidence type="ECO:0000313" key="4">
    <source>
        <dbReference type="EMBL" id="ETO33304.1"/>
    </source>
</evidence>
<feature type="repeat" description="WD" evidence="3">
    <location>
        <begin position="176"/>
        <end position="224"/>
    </location>
</feature>
<proteinExistence type="predicted"/>
<keyword evidence="1 3" id="KW-0853">WD repeat</keyword>
<organism evidence="4 5">
    <name type="scientific">Reticulomyxa filosa</name>
    <dbReference type="NCBI Taxonomy" id="46433"/>
    <lineage>
        <taxon>Eukaryota</taxon>
        <taxon>Sar</taxon>
        <taxon>Rhizaria</taxon>
        <taxon>Retaria</taxon>
        <taxon>Foraminifera</taxon>
        <taxon>Monothalamids</taxon>
        <taxon>Reticulomyxidae</taxon>
        <taxon>Reticulomyxa</taxon>
    </lineage>
</organism>
<feature type="repeat" description="WD" evidence="3">
    <location>
        <begin position="348"/>
        <end position="393"/>
    </location>
</feature>
<evidence type="ECO:0000256" key="1">
    <source>
        <dbReference type="ARBA" id="ARBA00022574"/>
    </source>
</evidence>
<dbReference type="InterPro" id="IPR036322">
    <property type="entry name" value="WD40_repeat_dom_sf"/>
</dbReference>
<dbReference type="InterPro" id="IPR015943">
    <property type="entry name" value="WD40/YVTN_repeat-like_dom_sf"/>
</dbReference>
<dbReference type="PROSITE" id="PS50082">
    <property type="entry name" value="WD_REPEATS_2"/>
    <property type="match status" value="5"/>
</dbReference>
<evidence type="ECO:0000256" key="3">
    <source>
        <dbReference type="PROSITE-ProRule" id="PRU00221"/>
    </source>
</evidence>
<dbReference type="PRINTS" id="PR00320">
    <property type="entry name" value="GPROTEINBRPT"/>
</dbReference>
<feature type="non-terminal residue" evidence="4">
    <location>
        <position position="1"/>
    </location>
</feature>
<dbReference type="Pfam" id="PF00400">
    <property type="entry name" value="WD40"/>
    <property type="match status" value="5"/>
</dbReference>
<dbReference type="InterPro" id="IPR020472">
    <property type="entry name" value="WD40_PAC1"/>
</dbReference>
<dbReference type="PROSITE" id="PS50294">
    <property type="entry name" value="WD_REPEATS_REGION"/>
    <property type="match status" value="2"/>
</dbReference>
<comment type="caution">
    <text evidence="4">The sequence shown here is derived from an EMBL/GenBank/DDBJ whole genome shotgun (WGS) entry which is preliminary data.</text>
</comment>
<dbReference type="Proteomes" id="UP000023152">
    <property type="component" value="Unassembled WGS sequence"/>
</dbReference>
<feature type="repeat" description="WD" evidence="3">
    <location>
        <begin position="276"/>
        <end position="298"/>
    </location>
</feature>
<dbReference type="InterPro" id="IPR001680">
    <property type="entry name" value="WD40_rpt"/>
</dbReference>
<evidence type="ECO:0000313" key="5">
    <source>
        <dbReference type="Proteomes" id="UP000023152"/>
    </source>
</evidence>
<keyword evidence="2" id="KW-0677">Repeat</keyword>
<sequence>LKILAEIEELKKDMIDKTTQMQIQDNDKQKMKEDIHKRFETIRLKEKKISERQSEIDKLQSENNQEILKLRCDMENIKTDFVEKAKQILLSCHEQREYICNKVPHKNSNDNSSKNEIDLHLFGSDRQSNTLIGHTGTVWGIDYGIFDDGKRFICSGSNDKTIRVWEADTTKQVGIAKMHSKDVYCVKFSSYHYHHKNCHSVICSASDDTTIRFWDFKTNKEIQTSKKKWAHPNGHTDGISSIEFSPFNGDCVRSVAFSPSHSEKDNANIHGAGYTICSGSTDNTIRVWDIGTYKHVITFQGHEDTVNCVKYLPCESKISGGANIICSVSYDKTVRLWDVRSKKQIQIFKGHKDEVYCIEYTSFEIGGAQAICSGSKDNTIRFWDVRTNKQLLKIQGNDNDHGIHCIQFLPLDKNNHNILCYGSGSGTIRFNIF</sequence>
<dbReference type="GO" id="GO:1990234">
    <property type="term" value="C:transferase complex"/>
    <property type="evidence" value="ECO:0007669"/>
    <property type="project" value="UniProtKB-ARBA"/>
</dbReference>
<dbReference type="PANTHER" id="PTHR22847">
    <property type="entry name" value="WD40 REPEAT PROTEIN"/>
    <property type="match status" value="1"/>
</dbReference>
<name>X6P5D1_RETFI</name>
<gene>
    <name evidence="4" type="ORF">RFI_03802</name>
</gene>
<dbReference type="PANTHER" id="PTHR22847:SF637">
    <property type="entry name" value="WD REPEAT DOMAIN 5B"/>
    <property type="match status" value="1"/>
</dbReference>
<dbReference type="CDD" id="cd00200">
    <property type="entry name" value="WD40"/>
    <property type="match status" value="1"/>
</dbReference>
<feature type="repeat" description="WD" evidence="3">
    <location>
        <begin position="299"/>
        <end position="347"/>
    </location>
</feature>
<dbReference type="SMART" id="SM00320">
    <property type="entry name" value="WD40"/>
    <property type="match status" value="6"/>
</dbReference>
<dbReference type="Gene3D" id="2.130.10.10">
    <property type="entry name" value="YVTN repeat-like/Quinoprotein amine dehydrogenase"/>
    <property type="match status" value="2"/>
</dbReference>
<dbReference type="SUPFAM" id="SSF50978">
    <property type="entry name" value="WD40 repeat-like"/>
    <property type="match status" value="1"/>
</dbReference>
<dbReference type="InterPro" id="IPR019775">
    <property type="entry name" value="WD40_repeat_CS"/>
</dbReference>
<dbReference type="AlphaFoldDB" id="X6P5D1"/>